<feature type="compositionally biased region" description="Low complexity" evidence="1">
    <location>
        <begin position="194"/>
        <end position="211"/>
    </location>
</feature>
<dbReference type="Proteomes" id="UP001472866">
    <property type="component" value="Chromosome 03"/>
</dbReference>
<protein>
    <submittedName>
        <fullName evidence="2">Uncharacterized protein</fullName>
    </submittedName>
</protein>
<sequence length="399" mass="42845">MAGHSRLRCSSGGRGDVRARARGGRSIGDARSGLSKLRPENNQSRKEKRRDEGYLRVDDSLLKDSDGVLEKMEEGRSRPAGERRFNDSLARKSSEFIWNSDWRKELDTWERSSSSETGTSTTTSSPQSPQSSSSPSPEPGQRGISFSRLSELNDLSVDLSEKLRPRAPEPVTEDGASTSRGGRKDFLDFPARTSSGSSSGSKANAYAAAAKPLDPESQALANQQYSETKGELFAYTLLTGAGDRVLVQPAVRPRRRGELRGGVRGLPVLPSPAVEDGGRCGRRGCCGAGGRGWGPSQAPGSRHSGARVQQVQRGGAGELRGSAQHHRHLGGVLHVQGRYVWPGPQVHPVPGRRGQESKQVNTQSKISLLVKFQKARVKCVACAGLGSPLPHSFSFCPSA</sequence>
<organism evidence="2 3">
    <name type="scientific">Chloropicon roscoffensis</name>
    <dbReference type="NCBI Taxonomy" id="1461544"/>
    <lineage>
        <taxon>Eukaryota</taxon>
        <taxon>Viridiplantae</taxon>
        <taxon>Chlorophyta</taxon>
        <taxon>Chloropicophyceae</taxon>
        <taxon>Chloropicales</taxon>
        <taxon>Chloropicaceae</taxon>
        <taxon>Chloropicon</taxon>
    </lineage>
</organism>
<evidence type="ECO:0000313" key="3">
    <source>
        <dbReference type="Proteomes" id="UP001472866"/>
    </source>
</evidence>
<keyword evidence="3" id="KW-1185">Reference proteome</keyword>
<feature type="compositionally biased region" description="Low complexity" evidence="1">
    <location>
        <begin position="112"/>
        <end position="135"/>
    </location>
</feature>
<dbReference type="EMBL" id="CP151503">
    <property type="protein sequence ID" value="WZN60879.1"/>
    <property type="molecule type" value="Genomic_DNA"/>
</dbReference>
<reference evidence="2 3" key="1">
    <citation type="submission" date="2024-03" db="EMBL/GenBank/DDBJ databases">
        <title>Complete genome sequence of the green alga Chloropicon roscoffensis RCC1871.</title>
        <authorList>
            <person name="Lemieux C."/>
            <person name="Pombert J.-F."/>
            <person name="Otis C."/>
            <person name="Turmel M."/>
        </authorList>
    </citation>
    <scope>NUCLEOTIDE SEQUENCE [LARGE SCALE GENOMIC DNA]</scope>
    <source>
        <strain evidence="2 3">RCC1871</strain>
    </source>
</reference>
<evidence type="ECO:0000313" key="2">
    <source>
        <dbReference type="EMBL" id="WZN60879.1"/>
    </source>
</evidence>
<proteinExistence type="predicted"/>
<feature type="compositionally biased region" description="Basic and acidic residues" evidence="1">
    <location>
        <begin position="37"/>
        <end position="89"/>
    </location>
</feature>
<feature type="region of interest" description="Disordered" evidence="1">
    <location>
        <begin position="108"/>
        <end position="211"/>
    </location>
</feature>
<dbReference type="AlphaFoldDB" id="A0AAX4P4R1"/>
<gene>
    <name evidence="2" type="ORF">HKI87_03g24130</name>
</gene>
<feature type="region of interest" description="Disordered" evidence="1">
    <location>
        <begin position="1"/>
        <end position="89"/>
    </location>
</feature>
<evidence type="ECO:0000256" key="1">
    <source>
        <dbReference type="SAM" id="MobiDB-lite"/>
    </source>
</evidence>
<name>A0AAX4P4R1_9CHLO</name>
<accession>A0AAX4P4R1</accession>